<keyword evidence="2" id="KW-1185">Reference proteome</keyword>
<organism evidence="1 2">
    <name type="scientific">Scylla paramamosain</name>
    <name type="common">Mud crab</name>
    <dbReference type="NCBI Taxonomy" id="85552"/>
    <lineage>
        <taxon>Eukaryota</taxon>
        <taxon>Metazoa</taxon>
        <taxon>Ecdysozoa</taxon>
        <taxon>Arthropoda</taxon>
        <taxon>Crustacea</taxon>
        <taxon>Multicrustacea</taxon>
        <taxon>Malacostraca</taxon>
        <taxon>Eumalacostraca</taxon>
        <taxon>Eucarida</taxon>
        <taxon>Decapoda</taxon>
        <taxon>Pleocyemata</taxon>
        <taxon>Brachyura</taxon>
        <taxon>Eubrachyura</taxon>
        <taxon>Portunoidea</taxon>
        <taxon>Portunidae</taxon>
        <taxon>Portuninae</taxon>
        <taxon>Scylla</taxon>
    </lineage>
</organism>
<dbReference type="Proteomes" id="UP001487740">
    <property type="component" value="Unassembled WGS sequence"/>
</dbReference>
<evidence type="ECO:0000313" key="1">
    <source>
        <dbReference type="EMBL" id="KAK8406775.1"/>
    </source>
</evidence>
<dbReference type="AlphaFoldDB" id="A0AAW0V485"/>
<comment type="caution">
    <text evidence="1">The sequence shown here is derived from an EMBL/GenBank/DDBJ whole genome shotgun (WGS) entry which is preliminary data.</text>
</comment>
<proteinExistence type="predicted"/>
<sequence length="236" mass="25707">MNVAFRCLVHISGSRTSERRTSCMKYGSLSQGQRGVEGRGTGYASVQNIAAIFKRDKGNVKPRGALPELWRVGEALSGQRGSVCLEVPGRIRVIISFMCRRSENIRSSSAGVRFVQSLTRSVQLPLYHPVLGINAHGKISRTPCTSDSRGGVDVEWSGKWICQPPSASVVGRVYGDTNVPCPQVLSQGKFPPTIISPQLHNWSRCKFSLDIVLAPGPDVASRLAAADPDRYLRVIC</sequence>
<reference evidence="1 2" key="1">
    <citation type="submission" date="2023-03" db="EMBL/GenBank/DDBJ databases">
        <title>High-quality genome of Scylla paramamosain provides insights in environmental adaptation.</title>
        <authorList>
            <person name="Zhang L."/>
        </authorList>
    </citation>
    <scope>NUCLEOTIDE SEQUENCE [LARGE SCALE GENOMIC DNA]</scope>
    <source>
        <strain evidence="1">LZ_2023a</strain>
        <tissue evidence="1">Muscle</tissue>
    </source>
</reference>
<gene>
    <name evidence="1" type="ORF">O3P69_007373</name>
</gene>
<evidence type="ECO:0000313" key="2">
    <source>
        <dbReference type="Proteomes" id="UP001487740"/>
    </source>
</evidence>
<protein>
    <submittedName>
        <fullName evidence="1">Uncharacterized protein</fullName>
    </submittedName>
</protein>
<name>A0AAW0V485_SCYPA</name>
<dbReference type="EMBL" id="JARAKH010000002">
    <property type="protein sequence ID" value="KAK8406775.1"/>
    <property type="molecule type" value="Genomic_DNA"/>
</dbReference>
<accession>A0AAW0V485</accession>